<proteinExistence type="evidence at transcript level"/>
<accession>D5A7R6</accession>
<dbReference type="EMBL" id="BT122193">
    <property type="protein sequence ID" value="ADE60667.1"/>
    <property type="molecule type" value="mRNA"/>
</dbReference>
<organism evidence="1">
    <name type="scientific">Drosophila melanogaster</name>
    <name type="common">Fruit fly</name>
    <dbReference type="NCBI Taxonomy" id="7227"/>
    <lineage>
        <taxon>Eukaryota</taxon>
        <taxon>Metazoa</taxon>
        <taxon>Ecdysozoa</taxon>
        <taxon>Arthropoda</taxon>
        <taxon>Hexapoda</taxon>
        <taxon>Insecta</taxon>
        <taxon>Pterygota</taxon>
        <taxon>Neoptera</taxon>
        <taxon>Endopterygota</taxon>
        <taxon>Diptera</taxon>
        <taxon>Brachycera</taxon>
        <taxon>Muscomorpha</taxon>
        <taxon>Ephydroidea</taxon>
        <taxon>Drosophilidae</taxon>
        <taxon>Drosophila</taxon>
        <taxon>Sophophora</taxon>
    </lineage>
</organism>
<dbReference type="AlphaFoldDB" id="D5A7R6"/>
<feature type="non-terminal residue" evidence="1">
    <location>
        <position position="1"/>
    </location>
</feature>
<sequence length="41" mass="4707">TLFFWGGRWTAEVASIGNYLVRFQLKIHQPSANGIRKKVCI</sequence>
<reference evidence="1" key="1">
    <citation type="submission" date="2010-04" db="EMBL/GenBank/DDBJ databases">
        <authorList>
            <person name="Carlson J."/>
            <person name="Booth B."/>
            <person name="Frise E."/>
            <person name="Sandler J."/>
            <person name="Wan K."/>
            <person name="Yu C."/>
            <person name="Celniker S."/>
        </authorList>
    </citation>
    <scope>NUCLEOTIDE SEQUENCE</scope>
</reference>
<protein>
    <submittedName>
        <fullName evidence="1">MIP20762p</fullName>
    </submittedName>
</protein>
<evidence type="ECO:0000313" key="1">
    <source>
        <dbReference type="EMBL" id="ADE60667.1"/>
    </source>
</evidence>
<name>D5A7R6_DROME</name>